<dbReference type="PANTHER" id="PTHR42988">
    <property type="entry name" value="PHOSPHOHYDROLASE"/>
    <property type="match status" value="1"/>
</dbReference>
<evidence type="ECO:0000256" key="2">
    <source>
        <dbReference type="ARBA" id="ARBA00022801"/>
    </source>
</evidence>
<dbReference type="Gene3D" id="3.30.750.180">
    <property type="entry name" value="GpdQ, beta-strand dimerisation domain"/>
    <property type="match status" value="1"/>
</dbReference>
<feature type="domain" description="Calcineurin-like phosphoesterase" evidence="5">
    <location>
        <begin position="4"/>
        <end position="199"/>
    </location>
</feature>
<name>A0A926NYS6_9HYPH</name>
<protein>
    <submittedName>
        <fullName evidence="6">Phosphodiesterase</fullName>
    </submittedName>
</protein>
<keyword evidence="1" id="KW-0479">Metal-binding</keyword>
<comment type="caution">
    <text evidence="6">The sequence shown here is derived from an EMBL/GenBank/DDBJ whole genome shotgun (WGS) entry which is preliminary data.</text>
</comment>
<dbReference type="Gene3D" id="3.60.21.40">
    <property type="entry name" value="GpdQ, catalytic alpha/beta sandwich domain"/>
    <property type="match status" value="1"/>
</dbReference>
<dbReference type="InterPro" id="IPR029052">
    <property type="entry name" value="Metallo-depent_PP-like"/>
</dbReference>
<dbReference type="InterPro" id="IPR042283">
    <property type="entry name" value="GpdQ_catalytic"/>
</dbReference>
<dbReference type="InterPro" id="IPR026575">
    <property type="entry name" value="GpdQ/CpdA-like"/>
</dbReference>
<evidence type="ECO:0000256" key="3">
    <source>
        <dbReference type="ARBA" id="ARBA00023004"/>
    </source>
</evidence>
<dbReference type="Pfam" id="PF00149">
    <property type="entry name" value="Metallophos"/>
    <property type="match status" value="1"/>
</dbReference>
<sequence>MTLIAHITDLHLRPRGLTCYRVSDTNMLAERAIKALLSLESRPDAVVLTGDLTDKDDPREYALARHLLGKLPMPVYLIPGNHDTAAGMRAAMSDFPGIKESEGPDLCYAVEIGSLRLVALDSSVPGKPHGHLGEAQLSWLDKTLSEDDRPTLVAVHHPPAQTGIVHMDRIGLADTQALGEVIGAHNHVERLLCGHVHRPIIAGFAGTVMTLAPSVAHQVVLDFADEAPSMFNFEPPAFFLHRYTPTAGLVTHMAYVESHPGPFPFWSDEGVNWPGDEPE</sequence>
<gene>
    <name evidence="6" type="ORF">HK439_21455</name>
</gene>
<comment type="similarity">
    <text evidence="4">Belongs to the cyclic nucleotide phosphodiesterase class-III family.</text>
</comment>
<dbReference type="CDD" id="cd07402">
    <property type="entry name" value="MPP_GpdQ"/>
    <property type="match status" value="1"/>
</dbReference>
<dbReference type="GO" id="GO:0004112">
    <property type="term" value="F:cyclic-nucleotide phosphodiesterase activity"/>
    <property type="evidence" value="ECO:0007669"/>
    <property type="project" value="InterPro"/>
</dbReference>
<evidence type="ECO:0000256" key="4">
    <source>
        <dbReference type="ARBA" id="ARBA00025742"/>
    </source>
</evidence>
<dbReference type="Proteomes" id="UP000598467">
    <property type="component" value="Unassembled WGS sequence"/>
</dbReference>
<dbReference type="RefSeq" id="WP_190293521.1">
    <property type="nucleotide sequence ID" value="NZ_JABFCZ010000026.1"/>
</dbReference>
<organism evidence="6 7">
    <name type="scientific">Roseibium aggregatum</name>
    <dbReference type="NCBI Taxonomy" id="187304"/>
    <lineage>
        <taxon>Bacteria</taxon>
        <taxon>Pseudomonadati</taxon>
        <taxon>Pseudomonadota</taxon>
        <taxon>Alphaproteobacteria</taxon>
        <taxon>Hyphomicrobiales</taxon>
        <taxon>Stappiaceae</taxon>
        <taxon>Roseibium</taxon>
    </lineage>
</organism>
<keyword evidence="3" id="KW-0408">Iron</keyword>
<dbReference type="PANTHER" id="PTHR42988:SF2">
    <property type="entry name" value="CYCLIC NUCLEOTIDE PHOSPHODIESTERASE CBUA0032-RELATED"/>
    <property type="match status" value="1"/>
</dbReference>
<evidence type="ECO:0000313" key="7">
    <source>
        <dbReference type="Proteomes" id="UP000598467"/>
    </source>
</evidence>
<dbReference type="EMBL" id="JABFCZ010000026">
    <property type="protein sequence ID" value="MBD1548839.1"/>
    <property type="molecule type" value="Genomic_DNA"/>
</dbReference>
<evidence type="ECO:0000256" key="1">
    <source>
        <dbReference type="ARBA" id="ARBA00022723"/>
    </source>
</evidence>
<dbReference type="SUPFAM" id="SSF56300">
    <property type="entry name" value="Metallo-dependent phosphatases"/>
    <property type="match status" value="1"/>
</dbReference>
<dbReference type="GO" id="GO:0046872">
    <property type="term" value="F:metal ion binding"/>
    <property type="evidence" value="ECO:0007669"/>
    <property type="project" value="UniProtKB-KW"/>
</dbReference>
<dbReference type="InterPro" id="IPR042281">
    <property type="entry name" value="GpdQ_beta-strand"/>
</dbReference>
<dbReference type="InterPro" id="IPR004843">
    <property type="entry name" value="Calcineurin-like_PHP"/>
</dbReference>
<evidence type="ECO:0000259" key="5">
    <source>
        <dbReference type="Pfam" id="PF00149"/>
    </source>
</evidence>
<proteinExistence type="inferred from homology"/>
<dbReference type="InterPro" id="IPR050884">
    <property type="entry name" value="CNP_phosphodiesterase-III"/>
</dbReference>
<reference evidence="6" key="1">
    <citation type="submission" date="2020-05" db="EMBL/GenBank/DDBJ databases">
        <title>Identification of trans-AT polyketide cluster in two marine bacteria, producers of a novel glutaramide-containing polyketide sesbanimide D and analogs.</title>
        <authorList>
            <person name="Kacar D."/>
            <person name="Rodriguez P."/>
            <person name="Canedo L."/>
            <person name="Gonzalez E."/>
            <person name="Galan B."/>
            <person name="De La Calle F."/>
            <person name="Garcia J.L."/>
        </authorList>
    </citation>
    <scope>NUCLEOTIDE SEQUENCE</scope>
    <source>
        <strain evidence="6">PHM038</strain>
    </source>
</reference>
<dbReference type="AlphaFoldDB" id="A0A926NYS6"/>
<accession>A0A926NYS6</accession>
<evidence type="ECO:0000313" key="6">
    <source>
        <dbReference type="EMBL" id="MBD1548839.1"/>
    </source>
</evidence>
<keyword evidence="2" id="KW-0378">Hydrolase</keyword>